<dbReference type="SMART" id="SM00388">
    <property type="entry name" value="HisKA"/>
    <property type="match status" value="1"/>
</dbReference>
<feature type="domain" description="Histidine kinase/HSP90-like ATPase" evidence="10">
    <location>
        <begin position="262"/>
        <end position="374"/>
    </location>
</feature>
<dbReference type="CDD" id="cd00130">
    <property type="entry name" value="PAS"/>
    <property type="match status" value="1"/>
</dbReference>
<dbReference type="Pfam" id="PF08447">
    <property type="entry name" value="PAS_3"/>
    <property type="match status" value="1"/>
</dbReference>
<dbReference type="PANTHER" id="PTHR43065:SF10">
    <property type="entry name" value="PEROXIDE STRESS-ACTIVATED HISTIDINE KINASE MAK3"/>
    <property type="match status" value="1"/>
</dbReference>
<evidence type="ECO:0000259" key="10">
    <source>
        <dbReference type="SMART" id="SM00387"/>
    </source>
</evidence>
<keyword evidence="4" id="KW-0808">Transferase</keyword>
<reference evidence="12 13" key="1">
    <citation type="submission" date="2023-10" db="EMBL/GenBank/DDBJ databases">
        <title>Two novel species belonging to the OM43/NOR5 clade.</title>
        <authorList>
            <person name="Park M."/>
        </authorList>
    </citation>
    <scope>NUCLEOTIDE SEQUENCE [LARGE SCALE GENOMIC DNA]</scope>
    <source>
        <strain evidence="12 13">IMCC43200</strain>
    </source>
</reference>
<feature type="domain" description="Signal transduction histidine kinase dimerisation/phosphoacceptor" evidence="11">
    <location>
        <begin position="150"/>
        <end position="220"/>
    </location>
</feature>
<dbReference type="SUPFAM" id="SSF55785">
    <property type="entry name" value="PYP-like sensor domain (PAS domain)"/>
    <property type="match status" value="1"/>
</dbReference>
<dbReference type="SUPFAM" id="SSF47384">
    <property type="entry name" value="Homodimeric domain of signal transducing histidine kinase"/>
    <property type="match status" value="1"/>
</dbReference>
<evidence type="ECO:0000256" key="1">
    <source>
        <dbReference type="ARBA" id="ARBA00000085"/>
    </source>
</evidence>
<dbReference type="Pfam" id="PF00512">
    <property type="entry name" value="HisKA"/>
    <property type="match status" value="1"/>
</dbReference>
<evidence type="ECO:0000256" key="8">
    <source>
        <dbReference type="ARBA" id="ARBA00023012"/>
    </source>
</evidence>
<evidence type="ECO:0000256" key="5">
    <source>
        <dbReference type="ARBA" id="ARBA00022741"/>
    </source>
</evidence>
<dbReference type="Gene3D" id="3.30.565.10">
    <property type="entry name" value="Histidine kinase-like ATPase, C-terminal domain"/>
    <property type="match status" value="1"/>
</dbReference>
<dbReference type="InterPro" id="IPR003594">
    <property type="entry name" value="HATPase_dom"/>
</dbReference>
<keyword evidence="13" id="KW-1185">Reference proteome</keyword>
<accession>A0ABZ0I2J2</accession>
<comment type="catalytic activity">
    <reaction evidence="1">
        <text>ATP + protein L-histidine = ADP + protein N-phospho-L-histidine.</text>
        <dbReference type="EC" id="2.7.13.3"/>
    </reaction>
</comment>
<dbReference type="EMBL" id="CP136864">
    <property type="protein sequence ID" value="WOJ93729.1"/>
    <property type="molecule type" value="Genomic_DNA"/>
</dbReference>
<dbReference type="SMART" id="SM00387">
    <property type="entry name" value="HATPase_c"/>
    <property type="match status" value="1"/>
</dbReference>
<feature type="domain" description="PAS" evidence="9">
    <location>
        <begin position="11"/>
        <end position="81"/>
    </location>
</feature>
<dbReference type="Gene3D" id="3.30.450.20">
    <property type="entry name" value="PAS domain"/>
    <property type="match status" value="1"/>
</dbReference>
<keyword evidence="8" id="KW-0902">Two-component regulatory system</keyword>
<name>A0ABZ0I2J2_9GAMM</name>
<dbReference type="Pfam" id="PF02518">
    <property type="entry name" value="HATPase_c"/>
    <property type="match status" value="1"/>
</dbReference>
<keyword evidence="3" id="KW-0597">Phosphoprotein</keyword>
<evidence type="ECO:0000256" key="6">
    <source>
        <dbReference type="ARBA" id="ARBA00022777"/>
    </source>
</evidence>
<evidence type="ECO:0000256" key="7">
    <source>
        <dbReference type="ARBA" id="ARBA00022840"/>
    </source>
</evidence>
<dbReference type="EC" id="2.7.13.3" evidence="2"/>
<sequence>MAINQKRSEIDEMEALLANLPGTVYRCVNNRDWSMEYASAGVYRLCGYPASALLEGRPDWGDIIHVEDRERTWRTVQEAVAQDKSFEVFYRIQTPNGALRWVCDRGCRVSSNHEVSRIEGFLMDFTQELEAQGQLRAQQVQLAEINRLESLKEIMTGIAHEINQPLAAISSYAQSALHFVDMEEFKRDRIQDALIKIKGQTQRASAVVERIRDLAQTGLQRNERVDCNALLTRIRDLIEPRARMKRNHIGLDLTDADSSVWGDPVQLEQLMLNLVRNAMDATERQADFQRPEILLRTSVEDGHGIRLSVIDSGRGLSAVQAEGLFRPFGTDQGSRIKLGLAVARSIAEAHHGQLNYCQNPTQGATFYVTLPLCKGRK</sequence>
<dbReference type="GO" id="GO:0005524">
    <property type="term" value="F:ATP binding"/>
    <property type="evidence" value="ECO:0007669"/>
    <property type="project" value="UniProtKB-KW"/>
</dbReference>
<keyword evidence="5" id="KW-0547">Nucleotide-binding</keyword>
<keyword evidence="7 12" id="KW-0067">ATP-binding</keyword>
<evidence type="ECO:0000256" key="4">
    <source>
        <dbReference type="ARBA" id="ARBA00022679"/>
    </source>
</evidence>
<dbReference type="InterPro" id="IPR036097">
    <property type="entry name" value="HisK_dim/P_sf"/>
</dbReference>
<evidence type="ECO:0000259" key="11">
    <source>
        <dbReference type="SMART" id="SM00388"/>
    </source>
</evidence>
<dbReference type="InterPro" id="IPR013655">
    <property type="entry name" value="PAS_fold_3"/>
</dbReference>
<keyword evidence="6" id="KW-0418">Kinase</keyword>
<proteinExistence type="predicted"/>
<gene>
    <name evidence="12" type="ORF">R0135_00845</name>
</gene>
<evidence type="ECO:0000313" key="12">
    <source>
        <dbReference type="EMBL" id="WOJ93729.1"/>
    </source>
</evidence>
<dbReference type="InterPro" id="IPR036890">
    <property type="entry name" value="HATPase_C_sf"/>
</dbReference>
<protein>
    <recommendedName>
        <fullName evidence="2">histidine kinase</fullName>
        <ecNumber evidence="2">2.7.13.3</ecNumber>
    </recommendedName>
</protein>
<dbReference type="PRINTS" id="PR00344">
    <property type="entry name" value="BCTRLSENSOR"/>
</dbReference>
<dbReference type="Gene3D" id="1.10.287.130">
    <property type="match status" value="1"/>
</dbReference>
<dbReference type="SUPFAM" id="SSF55874">
    <property type="entry name" value="ATPase domain of HSP90 chaperone/DNA topoisomerase II/histidine kinase"/>
    <property type="match status" value="1"/>
</dbReference>
<dbReference type="CDD" id="cd00082">
    <property type="entry name" value="HisKA"/>
    <property type="match status" value="1"/>
</dbReference>
<dbReference type="InterPro" id="IPR035965">
    <property type="entry name" value="PAS-like_dom_sf"/>
</dbReference>
<evidence type="ECO:0000256" key="3">
    <source>
        <dbReference type="ARBA" id="ARBA00022553"/>
    </source>
</evidence>
<dbReference type="RefSeq" id="WP_407348374.1">
    <property type="nucleotide sequence ID" value="NZ_CP136864.1"/>
</dbReference>
<evidence type="ECO:0000259" key="9">
    <source>
        <dbReference type="SMART" id="SM00091"/>
    </source>
</evidence>
<evidence type="ECO:0000256" key="2">
    <source>
        <dbReference type="ARBA" id="ARBA00012438"/>
    </source>
</evidence>
<dbReference type="SMART" id="SM00091">
    <property type="entry name" value="PAS"/>
    <property type="match status" value="1"/>
</dbReference>
<dbReference type="InterPro" id="IPR003661">
    <property type="entry name" value="HisK_dim/P_dom"/>
</dbReference>
<organism evidence="12 13">
    <name type="scientific">Congregibacter variabilis</name>
    <dbReference type="NCBI Taxonomy" id="3081200"/>
    <lineage>
        <taxon>Bacteria</taxon>
        <taxon>Pseudomonadati</taxon>
        <taxon>Pseudomonadota</taxon>
        <taxon>Gammaproteobacteria</taxon>
        <taxon>Cellvibrionales</taxon>
        <taxon>Halieaceae</taxon>
        <taxon>Congregibacter</taxon>
    </lineage>
</organism>
<dbReference type="PANTHER" id="PTHR43065">
    <property type="entry name" value="SENSOR HISTIDINE KINASE"/>
    <property type="match status" value="1"/>
</dbReference>
<dbReference type="InterPro" id="IPR000014">
    <property type="entry name" value="PAS"/>
</dbReference>
<dbReference type="InterPro" id="IPR004358">
    <property type="entry name" value="Sig_transdc_His_kin-like_C"/>
</dbReference>
<evidence type="ECO:0000313" key="13">
    <source>
        <dbReference type="Proteomes" id="UP001626537"/>
    </source>
</evidence>
<dbReference type="Proteomes" id="UP001626537">
    <property type="component" value="Chromosome"/>
</dbReference>